<dbReference type="InterPro" id="IPR013762">
    <property type="entry name" value="Integrase-like_cat_sf"/>
</dbReference>
<dbReference type="Proteomes" id="UP000716322">
    <property type="component" value="Unassembled WGS sequence"/>
</dbReference>
<accession>A0ABX0PFD2</accession>
<dbReference type="SUPFAM" id="SSF56349">
    <property type="entry name" value="DNA breaking-rejoining enzymes"/>
    <property type="match status" value="1"/>
</dbReference>
<sequence length="587" mass="66664">MTLTKAYELLASQPTSIAPYSAEKCENIVISAVTNDLGNTIVISRYGDTQWDMWPFFNQSNLSDGVKSFNWLRIPEGFRPACKAVIYRYWRTGIPGTRRPGAVSIMRVLQALLGFTKYLTDQNLTYFSQVRPIHVSNFVHNQRNVKCLSTNALVKNFFPLEILYRFNKEHEDGLKFHPWPESSYFDVAGMSGQAREKVTQASKTPLIPKGVAQQIFSFSERVLNNAHCVLDERDTGLRRKYRDQDVKLIRDCCFFLIGILTGMRCEEIVGIEIDAGRTEKKNGITYHWVTSIEHKTFKGRVEYMMPSLGHVILEVMERFSAPLRLILKNQICKMESETCDAESPRYQKTLARLKANQNRLFLGVSGRGVSAVTIGGWRMAMRNLASLAGTDWALAPHQMRRLYAWTFVRHRLGNLLFLKEQFKHSSLDMSQLYASNPNQDSPLYDEIFEEIQSQKVDIIESWLSDEQPLAGGAGIKIMKMRGHDFPNRSALILETSTKLNLRSTGHGWCLAQDDGCGGQGLYEKGLCVDCGNGVIDQSFKKVWQQLYSDQQELVREAEDLGPGAVDRVRRDMSRAKKVLNALGANIE</sequence>
<evidence type="ECO:0000313" key="2">
    <source>
        <dbReference type="EMBL" id="NIA54760.1"/>
    </source>
</evidence>
<gene>
    <name evidence="2" type="ORF">HAV22_14065</name>
</gene>
<evidence type="ECO:0000313" key="3">
    <source>
        <dbReference type="Proteomes" id="UP000716322"/>
    </source>
</evidence>
<dbReference type="EMBL" id="JAAQOM010000008">
    <property type="protein sequence ID" value="NIA54760.1"/>
    <property type="molecule type" value="Genomic_DNA"/>
</dbReference>
<dbReference type="InterPro" id="IPR011010">
    <property type="entry name" value="DNA_brk_join_enz"/>
</dbReference>
<name>A0ABX0PFD2_9BURK</name>
<dbReference type="Gene3D" id="1.10.443.10">
    <property type="entry name" value="Intergrase catalytic core"/>
    <property type="match status" value="1"/>
</dbReference>
<dbReference type="RefSeq" id="WP_166859719.1">
    <property type="nucleotide sequence ID" value="NZ_JAAQOM010000008.1"/>
</dbReference>
<keyword evidence="1" id="KW-0233">DNA recombination</keyword>
<protein>
    <submittedName>
        <fullName evidence="2">Phage integrase family protein</fullName>
    </submittedName>
</protein>
<comment type="caution">
    <text evidence="2">The sequence shown here is derived from an EMBL/GenBank/DDBJ whole genome shotgun (WGS) entry which is preliminary data.</text>
</comment>
<organism evidence="2 3">
    <name type="scientific">Telluria antibiotica</name>
    <dbReference type="NCBI Taxonomy" id="2717319"/>
    <lineage>
        <taxon>Bacteria</taxon>
        <taxon>Pseudomonadati</taxon>
        <taxon>Pseudomonadota</taxon>
        <taxon>Betaproteobacteria</taxon>
        <taxon>Burkholderiales</taxon>
        <taxon>Oxalobacteraceae</taxon>
        <taxon>Telluria group</taxon>
        <taxon>Telluria</taxon>
    </lineage>
</organism>
<keyword evidence="3" id="KW-1185">Reference proteome</keyword>
<reference evidence="2 3" key="1">
    <citation type="submission" date="2020-03" db="EMBL/GenBank/DDBJ databases">
        <title>Genome sequence of strain Massilia sp. TW-1.</title>
        <authorList>
            <person name="Chaudhary D.K."/>
        </authorList>
    </citation>
    <scope>NUCLEOTIDE SEQUENCE [LARGE SCALE GENOMIC DNA]</scope>
    <source>
        <strain evidence="2 3">TW-1</strain>
    </source>
</reference>
<evidence type="ECO:0000256" key="1">
    <source>
        <dbReference type="ARBA" id="ARBA00023172"/>
    </source>
</evidence>
<proteinExistence type="predicted"/>